<gene>
    <name evidence="9" type="primary">setA_2</name>
    <name evidence="9" type="ORF">NCTC9140_01850</name>
</gene>
<dbReference type="GO" id="GO:1904659">
    <property type="term" value="P:D-glucose transmembrane transport"/>
    <property type="evidence" value="ECO:0007669"/>
    <property type="project" value="TreeGrafter"/>
</dbReference>
<keyword evidence="2" id="KW-0813">Transport</keyword>
<dbReference type="SUPFAM" id="SSF103473">
    <property type="entry name" value="MFS general substrate transporter"/>
    <property type="match status" value="1"/>
</dbReference>
<keyword evidence="7 8" id="KW-0472">Membrane</keyword>
<feature type="transmembrane region" description="Helical" evidence="8">
    <location>
        <begin position="119"/>
        <end position="137"/>
    </location>
</feature>
<dbReference type="Pfam" id="PF07690">
    <property type="entry name" value="MFS_1"/>
    <property type="match status" value="1"/>
</dbReference>
<dbReference type="FunFam" id="1.20.1250.20:FF:000151">
    <property type="entry name" value="Sugar efflux transporter SetB"/>
    <property type="match status" value="1"/>
</dbReference>
<evidence type="ECO:0000256" key="2">
    <source>
        <dbReference type="ARBA" id="ARBA00022448"/>
    </source>
</evidence>
<evidence type="ECO:0000256" key="4">
    <source>
        <dbReference type="ARBA" id="ARBA00022597"/>
    </source>
</evidence>
<evidence type="ECO:0000256" key="5">
    <source>
        <dbReference type="ARBA" id="ARBA00022692"/>
    </source>
</evidence>
<keyword evidence="5 8" id="KW-0812">Transmembrane</keyword>
<dbReference type="Gene3D" id="1.20.1250.20">
    <property type="entry name" value="MFS general substrate transporter like domains"/>
    <property type="match status" value="1"/>
</dbReference>
<sequence length="220" mass="23525">MASPPCFSIAAGIFVISLALIAIKLPSVPRVEQPSEEAAALAQAGGWQDKNVRMLFIASTLMWTCNTMYIIDMPLWISSDLGLPDSLAGILMGTAAGLEIPAMILAGYYVKRFGKRKMMVAAVAAGVLFYAGLILFHGRTALLALQLFNAIFIGIIAGIGMLWFQDLMPGRAGAATTLFTNSISTGVILCRRDAGGAVPELWSRQRLLDDRGHFAGDAVF</sequence>
<dbReference type="GO" id="GO:0015767">
    <property type="term" value="P:lactose transport"/>
    <property type="evidence" value="ECO:0007669"/>
    <property type="project" value="TreeGrafter"/>
</dbReference>
<keyword evidence="4" id="KW-0762">Sugar transport</keyword>
<reference evidence="9 10" key="1">
    <citation type="submission" date="2018-06" db="EMBL/GenBank/DDBJ databases">
        <authorList>
            <consortium name="Pathogen Informatics"/>
            <person name="Doyle S."/>
        </authorList>
    </citation>
    <scope>NUCLEOTIDE SEQUENCE [LARGE SCALE GENOMIC DNA]</scope>
    <source>
        <strain evidence="9 10">NCTC9140</strain>
    </source>
</reference>
<keyword evidence="6 8" id="KW-1133">Transmembrane helix</keyword>
<evidence type="ECO:0000256" key="7">
    <source>
        <dbReference type="ARBA" id="ARBA00023136"/>
    </source>
</evidence>
<dbReference type="EMBL" id="UGKQ01000007">
    <property type="protein sequence ID" value="STS80150.1"/>
    <property type="molecule type" value="Genomic_DNA"/>
</dbReference>
<dbReference type="InterPro" id="IPR036259">
    <property type="entry name" value="MFS_trans_sf"/>
</dbReference>
<dbReference type="PANTHER" id="PTHR23535">
    <property type="entry name" value="SUGAR EFFLUX TRANSPORTER A-RELATED"/>
    <property type="match status" value="1"/>
</dbReference>
<feature type="transmembrane region" description="Helical" evidence="8">
    <location>
        <begin position="143"/>
        <end position="164"/>
    </location>
</feature>
<evidence type="ECO:0000256" key="3">
    <source>
        <dbReference type="ARBA" id="ARBA00022475"/>
    </source>
</evidence>
<evidence type="ECO:0000313" key="10">
    <source>
        <dbReference type="Proteomes" id="UP000254938"/>
    </source>
</evidence>
<dbReference type="GO" id="GO:0036448">
    <property type="term" value="P:cellular response to glucose-phosphate stress"/>
    <property type="evidence" value="ECO:0007669"/>
    <property type="project" value="TreeGrafter"/>
</dbReference>
<feature type="transmembrane region" description="Helical" evidence="8">
    <location>
        <begin position="89"/>
        <end position="110"/>
    </location>
</feature>
<dbReference type="AlphaFoldDB" id="A0A377TPY5"/>
<evidence type="ECO:0000256" key="8">
    <source>
        <dbReference type="SAM" id="Phobius"/>
    </source>
</evidence>
<keyword evidence="3" id="KW-1003">Cell membrane</keyword>
<dbReference type="GO" id="GO:0005886">
    <property type="term" value="C:plasma membrane"/>
    <property type="evidence" value="ECO:0007669"/>
    <property type="project" value="UniProtKB-SubCell"/>
</dbReference>
<evidence type="ECO:0000256" key="6">
    <source>
        <dbReference type="ARBA" id="ARBA00022989"/>
    </source>
</evidence>
<evidence type="ECO:0000313" key="9">
    <source>
        <dbReference type="EMBL" id="STS80150.1"/>
    </source>
</evidence>
<comment type="subcellular location">
    <subcellularLocation>
        <location evidence="1">Cell membrane</location>
        <topology evidence="1">Multi-pass membrane protein</topology>
    </subcellularLocation>
</comment>
<feature type="transmembrane region" description="Helical" evidence="8">
    <location>
        <begin position="55"/>
        <end position="77"/>
    </location>
</feature>
<feature type="transmembrane region" description="Helical" evidence="8">
    <location>
        <begin position="6"/>
        <end position="23"/>
    </location>
</feature>
<dbReference type="Proteomes" id="UP000254938">
    <property type="component" value="Unassembled WGS sequence"/>
</dbReference>
<organism evidence="9 10">
    <name type="scientific">Klebsiella pneumoniae</name>
    <dbReference type="NCBI Taxonomy" id="573"/>
    <lineage>
        <taxon>Bacteria</taxon>
        <taxon>Pseudomonadati</taxon>
        <taxon>Pseudomonadota</taxon>
        <taxon>Gammaproteobacteria</taxon>
        <taxon>Enterobacterales</taxon>
        <taxon>Enterobacteriaceae</taxon>
        <taxon>Klebsiella/Raoultella group</taxon>
        <taxon>Klebsiella</taxon>
        <taxon>Klebsiella pneumoniae complex</taxon>
    </lineage>
</organism>
<dbReference type="PANTHER" id="PTHR23535:SF2">
    <property type="entry name" value="SUGAR EFFLUX TRANSPORTER A-RELATED"/>
    <property type="match status" value="1"/>
</dbReference>
<name>A0A377TPY5_KLEPN</name>
<proteinExistence type="predicted"/>
<protein>
    <submittedName>
        <fullName evidence="9">Transport protein</fullName>
    </submittedName>
</protein>
<evidence type="ECO:0000256" key="1">
    <source>
        <dbReference type="ARBA" id="ARBA00004651"/>
    </source>
</evidence>
<dbReference type="InterPro" id="IPR011701">
    <property type="entry name" value="MFS"/>
</dbReference>
<dbReference type="GO" id="GO:0005351">
    <property type="term" value="F:carbohydrate:proton symporter activity"/>
    <property type="evidence" value="ECO:0007669"/>
    <property type="project" value="TreeGrafter"/>
</dbReference>
<accession>A0A377TPY5</accession>